<keyword evidence="3" id="KW-0479">Metal-binding</keyword>
<dbReference type="PANTHER" id="PTHR10543">
    <property type="entry name" value="BETA-CAROTENE DIOXYGENASE"/>
    <property type="match status" value="1"/>
</dbReference>
<keyword evidence="7" id="KW-1185">Reference proteome</keyword>
<evidence type="ECO:0000256" key="5">
    <source>
        <dbReference type="ARBA" id="ARBA00023004"/>
    </source>
</evidence>
<accession>A0ABN9PWB1</accession>
<dbReference type="Pfam" id="PF03055">
    <property type="entry name" value="RPE65"/>
    <property type="match status" value="1"/>
</dbReference>
<dbReference type="EMBL" id="CAUYUJ010001503">
    <property type="protein sequence ID" value="CAK0796245.1"/>
    <property type="molecule type" value="Genomic_DNA"/>
</dbReference>
<comment type="cofactor">
    <cofactor evidence="1">
        <name>Fe(2+)</name>
        <dbReference type="ChEBI" id="CHEBI:29033"/>
    </cofactor>
</comment>
<evidence type="ECO:0000313" key="6">
    <source>
        <dbReference type="EMBL" id="CAK0796245.1"/>
    </source>
</evidence>
<organism evidence="6 7">
    <name type="scientific">Prorocentrum cordatum</name>
    <dbReference type="NCBI Taxonomy" id="2364126"/>
    <lineage>
        <taxon>Eukaryota</taxon>
        <taxon>Sar</taxon>
        <taxon>Alveolata</taxon>
        <taxon>Dinophyceae</taxon>
        <taxon>Prorocentrales</taxon>
        <taxon>Prorocentraceae</taxon>
        <taxon>Prorocentrum</taxon>
    </lineage>
</organism>
<dbReference type="Proteomes" id="UP001189429">
    <property type="component" value="Unassembled WGS sequence"/>
</dbReference>
<evidence type="ECO:0000256" key="4">
    <source>
        <dbReference type="ARBA" id="ARBA00023002"/>
    </source>
</evidence>
<evidence type="ECO:0000313" key="7">
    <source>
        <dbReference type="Proteomes" id="UP001189429"/>
    </source>
</evidence>
<keyword evidence="5" id="KW-0408">Iron</keyword>
<evidence type="ECO:0000256" key="3">
    <source>
        <dbReference type="ARBA" id="ARBA00022723"/>
    </source>
</evidence>
<evidence type="ECO:0000256" key="1">
    <source>
        <dbReference type="ARBA" id="ARBA00001954"/>
    </source>
</evidence>
<reference evidence="6" key="1">
    <citation type="submission" date="2023-10" db="EMBL/GenBank/DDBJ databases">
        <authorList>
            <person name="Chen Y."/>
            <person name="Shah S."/>
            <person name="Dougan E. K."/>
            <person name="Thang M."/>
            <person name="Chan C."/>
        </authorList>
    </citation>
    <scope>NUCLEOTIDE SEQUENCE [LARGE SCALE GENOMIC DNA]</scope>
</reference>
<evidence type="ECO:0000256" key="2">
    <source>
        <dbReference type="ARBA" id="ARBA00006787"/>
    </source>
</evidence>
<evidence type="ECO:0008006" key="8">
    <source>
        <dbReference type="Google" id="ProtNLM"/>
    </source>
</evidence>
<comment type="caution">
    <text evidence="6">The sequence shown here is derived from an EMBL/GenBank/DDBJ whole genome shotgun (WGS) entry which is preliminary data.</text>
</comment>
<keyword evidence="4" id="KW-0560">Oxidoreductase</keyword>
<gene>
    <name evidence="6" type="ORF">PCOR1329_LOCUS5668</name>
</gene>
<proteinExistence type="inferred from homology"/>
<name>A0ABN9PWB1_9DINO</name>
<sequence>MKMTAKIEDLTGRPYMLDNFEESWDGIHLVDLDGNVQKFDAEPFFHVHVANNFENETGVVMDLGAFSTLPFAKSPQLDIGMFNNKTARDGIADRGELRRYVLHLHGEKKGQVTWQAVSAPGRSVDFFKINDKWNGLAYRYVYSVEWFHDGRTYASMAVVKQNMRTGERAYWTAKDNYPGEPFFIPGPGPAEDDGLVIFVVLDGPKGISKLVMLDGKTFEEVTTVKLPQHIPFTAHGQFIQTAANKASRAMEEGSRLRDVAFVV</sequence>
<dbReference type="InterPro" id="IPR004294">
    <property type="entry name" value="Carotenoid_Oase"/>
</dbReference>
<protein>
    <recommendedName>
        <fullName evidence="8">Dioxygenase</fullName>
    </recommendedName>
</protein>
<comment type="similarity">
    <text evidence="2">Belongs to the carotenoid oxygenase family.</text>
</comment>
<dbReference type="PANTHER" id="PTHR10543:SF24">
    <property type="entry name" value="CAROTENOID ISOMEROOXYGENASE"/>
    <property type="match status" value="1"/>
</dbReference>